<keyword evidence="2" id="KW-1185">Reference proteome</keyword>
<evidence type="ECO:0000313" key="1">
    <source>
        <dbReference type="EMBL" id="GFR72868.1"/>
    </source>
</evidence>
<organism evidence="1 2">
    <name type="scientific">Elysia marginata</name>
    <dbReference type="NCBI Taxonomy" id="1093978"/>
    <lineage>
        <taxon>Eukaryota</taxon>
        <taxon>Metazoa</taxon>
        <taxon>Spiralia</taxon>
        <taxon>Lophotrochozoa</taxon>
        <taxon>Mollusca</taxon>
        <taxon>Gastropoda</taxon>
        <taxon>Heterobranchia</taxon>
        <taxon>Euthyneura</taxon>
        <taxon>Panpulmonata</taxon>
        <taxon>Sacoglossa</taxon>
        <taxon>Placobranchoidea</taxon>
        <taxon>Plakobranchidae</taxon>
        <taxon>Elysia</taxon>
    </lineage>
</organism>
<reference evidence="1 2" key="1">
    <citation type="journal article" date="2021" name="Elife">
        <title>Chloroplast acquisition without the gene transfer in kleptoplastic sea slugs, Plakobranchus ocellatus.</title>
        <authorList>
            <person name="Maeda T."/>
            <person name="Takahashi S."/>
            <person name="Yoshida T."/>
            <person name="Shimamura S."/>
            <person name="Takaki Y."/>
            <person name="Nagai Y."/>
            <person name="Toyoda A."/>
            <person name="Suzuki Y."/>
            <person name="Arimoto A."/>
            <person name="Ishii H."/>
            <person name="Satoh N."/>
            <person name="Nishiyama T."/>
            <person name="Hasebe M."/>
            <person name="Maruyama T."/>
            <person name="Minagawa J."/>
            <person name="Obokata J."/>
            <person name="Shigenobu S."/>
        </authorList>
    </citation>
    <scope>NUCLEOTIDE SEQUENCE [LARGE SCALE GENOMIC DNA]</scope>
</reference>
<proteinExistence type="predicted"/>
<dbReference type="AlphaFoldDB" id="A0AAV4FHW2"/>
<gene>
    <name evidence="1" type="ORF">ElyMa_002124000</name>
</gene>
<name>A0AAV4FHW2_9GAST</name>
<dbReference type="EMBL" id="BMAT01004408">
    <property type="protein sequence ID" value="GFR72868.1"/>
    <property type="molecule type" value="Genomic_DNA"/>
</dbReference>
<accession>A0AAV4FHW2</accession>
<comment type="caution">
    <text evidence="1">The sequence shown here is derived from an EMBL/GenBank/DDBJ whole genome shotgun (WGS) entry which is preliminary data.</text>
</comment>
<sequence>MVWLSLEHSNLYKKGGEGVALYGSDIHSQAKLKISCPKSLLRHQRVRLFYFSALLGWIRPGRSRFAALTTPSVVMPYLQVTCVVETFSLVPKALRNFLKRQLWTLVIIFSAHPKFVSGEIVVKG</sequence>
<protein>
    <submittedName>
        <fullName evidence="1">Uncharacterized protein</fullName>
    </submittedName>
</protein>
<evidence type="ECO:0000313" key="2">
    <source>
        <dbReference type="Proteomes" id="UP000762676"/>
    </source>
</evidence>
<dbReference type="Proteomes" id="UP000762676">
    <property type="component" value="Unassembled WGS sequence"/>
</dbReference>